<dbReference type="Pfam" id="PF10126">
    <property type="entry name" value="Nit_Regul_Hom"/>
    <property type="match status" value="1"/>
</dbReference>
<dbReference type="EMBL" id="CP002278">
    <property type="protein sequence ID" value="ADP78060.1"/>
    <property type="molecule type" value="Genomic_DNA"/>
</dbReference>
<evidence type="ECO:0000313" key="2">
    <source>
        <dbReference type="Proteomes" id="UP000002315"/>
    </source>
</evidence>
<evidence type="ECO:0000313" key="1">
    <source>
        <dbReference type="EMBL" id="ADP78060.1"/>
    </source>
</evidence>
<protein>
    <recommendedName>
        <fullName evidence="3">Nitrogen regulatory protein P-II</fullName>
    </recommendedName>
</protein>
<accession>E3GX65</accession>
<dbReference type="InterPro" id="IPR015867">
    <property type="entry name" value="N-reg_PII/ATP_PRibTrfase_C"/>
</dbReference>
<name>E3GX65_METFV</name>
<dbReference type="HOGENOM" id="CLU_145179_0_0_2"/>
<reference evidence="1 2" key="1">
    <citation type="journal article" date="2010" name="Stand. Genomic Sci.">
        <title>Complete genome sequence of Methanothermus fervidus type strain (V24S).</title>
        <authorList>
            <person name="Anderson I."/>
            <person name="Djao O.D."/>
            <person name="Misra M."/>
            <person name="Chertkov O."/>
            <person name="Nolan M."/>
            <person name="Lucas S."/>
            <person name="Lapidus A."/>
            <person name="Del Rio T.G."/>
            <person name="Tice H."/>
            <person name="Cheng J.F."/>
            <person name="Tapia R."/>
            <person name="Han C."/>
            <person name="Goodwin L."/>
            <person name="Pitluck S."/>
            <person name="Liolios K."/>
            <person name="Ivanova N."/>
            <person name="Mavromatis K."/>
            <person name="Mikhailova N."/>
            <person name="Pati A."/>
            <person name="Brambilla E."/>
            <person name="Chen A."/>
            <person name="Palaniappan K."/>
            <person name="Land M."/>
            <person name="Hauser L."/>
            <person name="Chang Y.J."/>
            <person name="Jeffries C.D."/>
            <person name="Sikorski J."/>
            <person name="Spring S."/>
            <person name="Rohde M."/>
            <person name="Eichinger K."/>
            <person name="Huber H."/>
            <person name="Wirth R."/>
            <person name="Goker M."/>
            <person name="Detter J.C."/>
            <person name="Woyke T."/>
            <person name="Bristow J."/>
            <person name="Eisen J.A."/>
            <person name="Markowitz V."/>
            <person name="Hugenholtz P."/>
            <person name="Klenk H.P."/>
            <person name="Kyrpides N.C."/>
        </authorList>
    </citation>
    <scope>NUCLEOTIDE SEQUENCE [LARGE SCALE GENOMIC DNA]</scope>
    <source>
        <strain evidence="2">ATCC 43054 / DSM 2088 / JCM 10308 / V24 S</strain>
    </source>
</reference>
<proteinExistence type="predicted"/>
<dbReference type="Proteomes" id="UP000002315">
    <property type="component" value="Chromosome"/>
</dbReference>
<dbReference type="STRING" id="523846.Mfer_1274"/>
<sequence>MKVHLQIFVEIENLGRVINILSKEGVTGFYLIEYRGVSPQEWEGFTIQEDPKSVVSFIKDVAQNAILVSCVVDKEKAYDIRKEINRKLSDVKYTIMEIPIKSIVVNFAD</sequence>
<dbReference type="InterPro" id="IPR019296">
    <property type="entry name" value="Unchr_N-regulatory-PII-rel"/>
</dbReference>
<dbReference type="Gene3D" id="3.30.70.120">
    <property type="match status" value="1"/>
</dbReference>
<organism evidence="1 2">
    <name type="scientific">Methanothermus fervidus (strain ATCC 43054 / DSM 2088 / JCM 10308 / V24 S)</name>
    <dbReference type="NCBI Taxonomy" id="523846"/>
    <lineage>
        <taxon>Archaea</taxon>
        <taxon>Methanobacteriati</taxon>
        <taxon>Methanobacteriota</taxon>
        <taxon>Methanomada group</taxon>
        <taxon>Methanobacteria</taxon>
        <taxon>Methanobacteriales</taxon>
        <taxon>Methanothermaceae</taxon>
        <taxon>Methanothermus</taxon>
    </lineage>
</organism>
<evidence type="ECO:0008006" key="3">
    <source>
        <dbReference type="Google" id="ProtNLM"/>
    </source>
</evidence>
<dbReference type="SUPFAM" id="SSF54913">
    <property type="entry name" value="GlnB-like"/>
    <property type="match status" value="1"/>
</dbReference>
<gene>
    <name evidence="1" type="ordered locus">Mfer_1274</name>
</gene>
<dbReference type="KEGG" id="mfv:Mfer_1274"/>
<dbReference type="OrthoDB" id="146891at2157"/>
<dbReference type="AlphaFoldDB" id="E3GX65"/>
<dbReference type="InterPro" id="IPR011322">
    <property type="entry name" value="N-reg_PII-like_a/b"/>
</dbReference>
<keyword evidence="2" id="KW-1185">Reference proteome</keyword>